<evidence type="ECO:0000313" key="2">
    <source>
        <dbReference type="Proteomes" id="UP000673375"/>
    </source>
</evidence>
<dbReference type="EMBL" id="JAEDXU010000001">
    <property type="protein sequence ID" value="MBP1044693.1"/>
    <property type="molecule type" value="Genomic_DNA"/>
</dbReference>
<evidence type="ECO:0000313" key="1">
    <source>
        <dbReference type="EMBL" id="MBP1044693.1"/>
    </source>
</evidence>
<name>A0ABS4CER9_9ENTE</name>
<dbReference type="Proteomes" id="UP000673375">
    <property type="component" value="Unassembled WGS sequence"/>
</dbReference>
<organism evidence="1 2">
    <name type="scientific">Enterococcus larvae</name>
    <dbReference type="NCBI Taxonomy" id="2794352"/>
    <lineage>
        <taxon>Bacteria</taxon>
        <taxon>Bacillati</taxon>
        <taxon>Bacillota</taxon>
        <taxon>Bacilli</taxon>
        <taxon>Lactobacillales</taxon>
        <taxon>Enterococcaceae</taxon>
        <taxon>Enterococcus</taxon>
    </lineage>
</organism>
<accession>A0ABS4CER9</accession>
<sequence>MGQRANLIIMENNTYSIYYDHWAANSLDSYLFWGPEKAITFFRDHEKSGAEYWLDTVWCEGGAVIDLDLNVLIFFGGEDIKYDIPLRNMYLKLLRIMWSGYLVKWGFNGVLDLAAYVGYSAVDQLGEPMHSYDKSNWEDSFTEAVGRELEGALSVTSHETLKIHPIFGYDAGSKLLFAGERIVENVEQQAGCLEFSFPDLSTETYTDFARQGLHLDLDNHMLFFWMDRPLAVFESQLQPLWPTWTIVNLWDDYRKHELLTQNRLTYLGSEENRLINQIRTIVCRPYKSEGDAADKLISTLEEDGKTVEVNPLVHATSLFDMPVDLRLQIFDKVIVKAGL</sequence>
<proteinExistence type="predicted"/>
<reference evidence="1 2" key="1">
    <citation type="submission" date="2020-12" db="EMBL/GenBank/DDBJ databases">
        <title>Vagococcus allomyrinae sp. nov. and Enterococcus lavae sp. nov., isolated from the larvae of Allomyrina dichotoma.</title>
        <authorList>
            <person name="Lee S.D."/>
        </authorList>
    </citation>
    <scope>NUCLEOTIDE SEQUENCE [LARGE SCALE GENOMIC DNA]</scope>
    <source>
        <strain evidence="1 2">BWM-S5</strain>
    </source>
</reference>
<dbReference type="RefSeq" id="WP_209555500.1">
    <property type="nucleotide sequence ID" value="NZ_JAEDXU010000001.1"/>
</dbReference>
<gene>
    <name evidence="1" type="ORF">I6N96_00260</name>
</gene>
<keyword evidence="2" id="KW-1185">Reference proteome</keyword>
<comment type="caution">
    <text evidence="1">The sequence shown here is derived from an EMBL/GenBank/DDBJ whole genome shotgun (WGS) entry which is preliminary data.</text>
</comment>
<protein>
    <submittedName>
        <fullName evidence="1">Uncharacterized protein</fullName>
    </submittedName>
</protein>